<feature type="transmembrane region" description="Helical" evidence="1">
    <location>
        <begin position="180"/>
        <end position="199"/>
    </location>
</feature>
<organism evidence="2 3">
    <name type="scientific">Lactobacillus psittaci DSM 15354</name>
    <dbReference type="NCBI Taxonomy" id="1122152"/>
    <lineage>
        <taxon>Bacteria</taxon>
        <taxon>Bacillati</taxon>
        <taxon>Bacillota</taxon>
        <taxon>Bacilli</taxon>
        <taxon>Lactobacillales</taxon>
        <taxon>Lactobacillaceae</taxon>
        <taxon>Lactobacillus</taxon>
    </lineage>
</organism>
<dbReference type="RefSeq" id="WP_027824587.1">
    <property type="nucleotide sequence ID" value="NZ_AUEI01000004.1"/>
</dbReference>
<dbReference type="InterPro" id="IPR007563">
    <property type="entry name" value="DUF554"/>
</dbReference>
<evidence type="ECO:0000313" key="3">
    <source>
        <dbReference type="Proteomes" id="UP000051931"/>
    </source>
</evidence>
<evidence type="ECO:0000256" key="1">
    <source>
        <dbReference type="SAM" id="Phobius"/>
    </source>
</evidence>
<keyword evidence="3" id="KW-1185">Reference proteome</keyword>
<proteinExistence type="predicted"/>
<evidence type="ECO:0000313" key="2">
    <source>
        <dbReference type="EMBL" id="KRL64046.1"/>
    </source>
</evidence>
<accession>A0A0R1S6A7</accession>
<keyword evidence="1" id="KW-0472">Membrane</keyword>
<feature type="transmembrane region" description="Helical" evidence="1">
    <location>
        <begin position="97"/>
        <end position="118"/>
    </location>
</feature>
<feature type="transmembrane region" description="Helical" evidence="1">
    <location>
        <begin position="124"/>
        <end position="143"/>
    </location>
</feature>
<protein>
    <submittedName>
        <fullName evidence="2">Transport protein</fullName>
    </submittedName>
</protein>
<dbReference type="EMBL" id="AZFB01000001">
    <property type="protein sequence ID" value="KRL64046.1"/>
    <property type="molecule type" value="Genomic_DNA"/>
</dbReference>
<feature type="transmembrane region" description="Helical" evidence="1">
    <location>
        <begin position="58"/>
        <end position="76"/>
    </location>
</feature>
<dbReference type="STRING" id="1122152.GCA_000425905_00383"/>
<gene>
    <name evidence="2" type="ORF">FC23_GL000294</name>
</gene>
<sequence length="228" mass="24640">MIGIFINGLAIVVGTAIGCLFKNHLKEKYIEALWLALGLAAFGVGANTVVSYMSKSNMPLLFIISLTIGALVGKFFEIDQHIEKLIETRFTNSLAKGVATATFLDCIGALSLLGPINAAKTGDLTFLLTNASLTFVCAIIFGASFGWGMLLETPVLLGWFFLIFGLVKLGFASFFTVDLVNELCLVGGFLIIASSLGLLKIKEVKSLDLLPSLLIPILYFLIKSFFHF</sequence>
<dbReference type="PANTHER" id="PTHR36111">
    <property type="entry name" value="INNER MEMBRANE PROTEIN-RELATED"/>
    <property type="match status" value="1"/>
</dbReference>
<dbReference type="PATRIC" id="fig|1122152.4.peg.298"/>
<dbReference type="OrthoDB" id="9797976at2"/>
<dbReference type="eggNOG" id="COG1811">
    <property type="taxonomic scope" value="Bacteria"/>
</dbReference>
<keyword evidence="1" id="KW-0812">Transmembrane</keyword>
<dbReference type="PANTHER" id="PTHR36111:SF2">
    <property type="entry name" value="INNER MEMBRANE PROTEIN"/>
    <property type="match status" value="1"/>
</dbReference>
<comment type="caution">
    <text evidence="2">The sequence shown here is derived from an EMBL/GenBank/DDBJ whole genome shotgun (WGS) entry which is preliminary data.</text>
</comment>
<reference evidence="2 3" key="1">
    <citation type="journal article" date="2015" name="Genome Announc.">
        <title>Expanding the biotechnology potential of lactobacilli through comparative genomics of 213 strains and associated genera.</title>
        <authorList>
            <person name="Sun Z."/>
            <person name="Harris H.M."/>
            <person name="McCann A."/>
            <person name="Guo C."/>
            <person name="Argimon S."/>
            <person name="Zhang W."/>
            <person name="Yang X."/>
            <person name="Jeffery I.B."/>
            <person name="Cooney J.C."/>
            <person name="Kagawa T.F."/>
            <person name="Liu W."/>
            <person name="Song Y."/>
            <person name="Salvetti E."/>
            <person name="Wrobel A."/>
            <person name="Rasinkangas P."/>
            <person name="Parkhill J."/>
            <person name="Rea M.C."/>
            <person name="O'Sullivan O."/>
            <person name="Ritari J."/>
            <person name="Douillard F.P."/>
            <person name="Paul Ross R."/>
            <person name="Yang R."/>
            <person name="Briner A.E."/>
            <person name="Felis G.E."/>
            <person name="de Vos W.M."/>
            <person name="Barrangou R."/>
            <person name="Klaenhammer T.R."/>
            <person name="Caufield P.W."/>
            <person name="Cui Y."/>
            <person name="Zhang H."/>
            <person name="O'Toole P.W."/>
        </authorList>
    </citation>
    <scope>NUCLEOTIDE SEQUENCE [LARGE SCALE GENOMIC DNA]</scope>
    <source>
        <strain evidence="2 3">DSM 15354</strain>
    </source>
</reference>
<feature type="transmembrane region" description="Helical" evidence="1">
    <location>
        <begin position="155"/>
        <end position="174"/>
    </location>
</feature>
<dbReference type="Proteomes" id="UP000051931">
    <property type="component" value="Unassembled WGS sequence"/>
</dbReference>
<dbReference type="AlphaFoldDB" id="A0A0R1S6A7"/>
<feature type="transmembrane region" description="Helical" evidence="1">
    <location>
        <begin position="6"/>
        <end position="25"/>
    </location>
</feature>
<feature type="transmembrane region" description="Helical" evidence="1">
    <location>
        <begin position="32"/>
        <end position="52"/>
    </location>
</feature>
<keyword evidence="1" id="KW-1133">Transmembrane helix</keyword>
<name>A0A0R1S6A7_9LACO</name>
<dbReference type="Pfam" id="PF04474">
    <property type="entry name" value="DUF554"/>
    <property type="match status" value="1"/>
</dbReference>
<feature type="transmembrane region" description="Helical" evidence="1">
    <location>
        <begin position="206"/>
        <end position="226"/>
    </location>
</feature>